<feature type="domain" description="Reverse transcriptase" evidence="7">
    <location>
        <begin position="1"/>
        <end position="69"/>
    </location>
</feature>
<dbReference type="InterPro" id="IPR043128">
    <property type="entry name" value="Rev_trsase/Diguanyl_cyclase"/>
</dbReference>
<dbReference type="InterPro" id="IPR012337">
    <property type="entry name" value="RNaseH-like_sf"/>
</dbReference>
<dbReference type="PROSITE" id="PS50994">
    <property type="entry name" value="INTEGRASE"/>
    <property type="match status" value="1"/>
</dbReference>
<organism evidence="9 10">
    <name type="scientific">Rhizopus delemar</name>
    <dbReference type="NCBI Taxonomy" id="936053"/>
    <lineage>
        <taxon>Eukaryota</taxon>
        <taxon>Fungi</taxon>
        <taxon>Fungi incertae sedis</taxon>
        <taxon>Mucoromycota</taxon>
        <taxon>Mucoromycotina</taxon>
        <taxon>Mucoromycetes</taxon>
        <taxon>Mucorales</taxon>
        <taxon>Mucorineae</taxon>
        <taxon>Rhizopodaceae</taxon>
        <taxon>Rhizopus</taxon>
    </lineage>
</organism>
<dbReference type="InterPro" id="IPR050951">
    <property type="entry name" value="Retrovirus_Pol_polyprotein"/>
</dbReference>
<dbReference type="GO" id="GO:0004519">
    <property type="term" value="F:endonuclease activity"/>
    <property type="evidence" value="ECO:0007669"/>
    <property type="project" value="UniProtKB-KW"/>
</dbReference>
<keyword evidence="1" id="KW-0808">Transferase</keyword>
<dbReference type="FunFam" id="3.10.20.370:FF:000001">
    <property type="entry name" value="Retrovirus-related Pol polyprotein from transposon 17.6-like protein"/>
    <property type="match status" value="1"/>
</dbReference>
<evidence type="ECO:0000313" key="10">
    <source>
        <dbReference type="Proteomes" id="UP000740926"/>
    </source>
</evidence>
<evidence type="ECO:0000256" key="2">
    <source>
        <dbReference type="ARBA" id="ARBA00022695"/>
    </source>
</evidence>
<evidence type="ECO:0000259" key="7">
    <source>
        <dbReference type="PROSITE" id="PS50878"/>
    </source>
</evidence>
<feature type="domain" description="Integrase catalytic" evidence="8">
    <location>
        <begin position="443"/>
        <end position="604"/>
    </location>
</feature>
<keyword evidence="5" id="KW-0378">Hydrolase</keyword>
<dbReference type="GO" id="GO:0016787">
    <property type="term" value="F:hydrolase activity"/>
    <property type="evidence" value="ECO:0007669"/>
    <property type="project" value="UniProtKB-KW"/>
</dbReference>
<dbReference type="Pfam" id="PF00665">
    <property type="entry name" value="rve"/>
    <property type="match status" value="1"/>
</dbReference>
<evidence type="ECO:0000256" key="1">
    <source>
        <dbReference type="ARBA" id="ARBA00022679"/>
    </source>
</evidence>
<dbReference type="PROSITE" id="PS50878">
    <property type="entry name" value="RT_POL"/>
    <property type="match status" value="1"/>
</dbReference>
<dbReference type="FunFam" id="3.30.70.270:FF:000020">
    <property type="entry name" value="Transposon Tf2-6 polyprotein-like Protein"/>
    <property type="match status" value="1"/>
</dbReference>
<keyword evidence="3" id="KW-0540">Nuclease</keyword>
<dbReference type="InterPro" id="IPR036397">
    <property type="entry name" value="RNaseH_sf"/>
</dbReference>
<evidence type="ECO:0000256" key="3">
    <source>
        <dbReference type="ARBA" id="ARBA00022722"/>
    </source>
</evidence>
<name>A0A9P7CJM7_9FUNG</name>
<dbReference type="Proteomes" id="UP000740926">
    <property type="component" value="Unassembled WGS sequence"/>
</dbReference>
<reference evidence="9 10" key="1">
    <citation type="journal article" date="2020" name="Microb. Genom.">
        <title>Genetic diversity of clinical and environmental Mucorales isolates obtained from an investigation of mucormycosis cases among solid organ transplant recipients.</title>
        <authorList>
            <person name="Nguyen M.H."/>
            <person name="Kaul D."/>
            <person name="Muto C."/>
            <person name="Cheng S.J."/>
            <person name="Richter R.A."/>
            <person name="Bruno V.M."/>
            <person name="Liu G."/>
            <person name="Beyhan S."/>
            <person name="Sundermann A.J."/>
            <person name="Mounaud S."/>
            <person name="Pasculle A.W."/>
            <person name="Nierman W.C."/>
            <person name="Driscoll E."/>
            <person name="Cumbie R."/>
            <person name="Clancy C.J."/>
            <person name="Dupont C.L."/>
        </authorList>
    </citation>
    <scope>NUCLEOTIDE SEQUENCE [LARGE SCALE GENOMIC DNA]</scope>
    <source>
        <strain evidence="9 10">GL24</strain>
    </source>
</reference>
<dbReference type="Gene3D" id="3.30.70.270">
    <property type="match status" value="2"/>
</dbReference>
<dbReference type="Pfam" id="PF00078">
    <property type="entry name" value="RVT_1"/>
    <property type="match status" value="1"/>
</dbReference>
<keyword evidence="4" id="KW-0255">Endonuclease</keyword>
<sequence>MMNNVLSEYIDKFVMVYLDDILIFTDGDEELHKKHVKLVLEKLNDAKLIINTKKCLFNRKELTFLGFNISAKGILPAAKKVQAIMDWPEPTNVQQVRQFMGLAQHYRRFIKNFAGIAAPLTDLTKGSGAKCRAIQWNEQYKKSFDYIKKKLSSAPVLMNPDMNKPFRIECDASDFAVGAVLLQEDSQGIWRPLAFESKKLSQAEKGYPAQERELLSILHALRTWRCFIEGSEYQVFTDHLPLKYLRSQKHPTPRLVRWLSEVELYDPEILYKPGKENQIPDLLSRRDGPNTHPEERSMQPRYLYHVNIKRNDLSLLDKDPIQDWPLHYLSNEEKWPAKIREELNRRKHSFIIKDQHVYKKEKMNGCDKFIELKFISFARRADMIDDFHTGYGHSGQASVYQLMKSRIWWPRMKDDINLWISRCPQCQLAASPNKSTHHAPMKPLEVPHAFARWHLDFIGELPTTRQGNRWILMAVDYTTNWPIARALQNATGEEIVKFIYEEIVMRFGCPEEIISDRGANFMSKIVKQYIKKIKTKHNLTSAFHPRSNGKCERLNQTFKRMLIKYVNGDVHSWDEHMDTALFACRVRKHATTGFSPFYLTYGVEPRIPGDPHRPFMSEFTEQDIELLSQDALNHLRKLREARYMAEDRLKRQAEIDKTRWDAILKNNQIQLFNIGDYVLLRHESKTGLEFHWMGRYEVVNRNLDFNTYQIQEINGKMYTSWVHTDRLHPVKYDGSSINKSWYIPRIARNESAVKLATPT</sequence>
<dbReference type="CDD" id="cd09274">
    <property type="entry name" value="RNase_HI_RT_Ty3"/>
    <property type="match status" value="1"/>
</dbReference>
<accession>A0A9P7CJM7</accession>
<gene>
    <name evidence="9" type="ORF">G6F50_010901</name>
</gene>
<dbReference type="PANTHER" id="PTHR37984">
    <property type="entry name" value="PROTEIN CBG26694"/>
    <property type="match status" value="1"/>
</dbReference>
<dbReference type="EMBL" id="JAANIU010002552">
    <property type="protein sequence ID" value="KAG1564566.1"/>
    <property type="molecule type" value="Genomic_DNA"/>
</dbReference>
<evidence type="ECO:0000256" key="6">
    <source>
        <dbReference type="ARBA" id="ARBA00022918"/>
    </source>
</evidence>
<dbReference type="GO" id="GO:0005634">
    <property type="term" value="C:nucleus"/>
    <property type="evidence" value="ECO:0007669"/>
    <property type="project" value="UniProtKB-ARBA"/>
</dbReference>
<evidence type="ECO:0000313" key="9">
    <source>
        <dbReference type="EMBL" id="KAG1564566.1"/>
    </source>
</evidence>
<dbReference type="InterPro" id="IPR041588">
    <property type="entry name" value="Integrase_H2C2"/>
</dbReference>
<dbReference type="Gene3D" id="3.10.20.370">
    <property type="match status" value="1"/>
</dbReference>
<proteinExistence type="predicted"/>
<dbReference type="InterPro" id="IPR001584">
    <property type="entry name" value="Integrase_cat-core"/>
</dbReference>
<dbReference type="Pfam" id="PF17921">
    <property type="entry name" value="Integrase_H2C2"/>
    <property type="match status" value="1"/>
</dbReference>
<keyword evidence="6" id="KW-0695">RNA-directed DNA polymerase</keyword>
<dbReference type="InterPro" id="IPR000477">
    <property type="entry name" value="RT_dom"/>
</dbReference>
<dbReference type="GO" id="GO:0003964">
    <property type="term" value="F:RNA-directed DNA polymerase activity"/>
    <property type="evidence" value="ECO:0007669"/>
    <property type="project" value="UniProtKB-KW"/>
</dbReference>
<evidence type="ECO:0000259" key="8">
    <source>
        <dbReference type="PROSITE" id="PS50994"/>
    </source>
</evidence>
<dbReference type="Gene3D" id="1.10.340.70">
    <property type="match status" value="1"/>
</dbReference>
<keyword evidence="10" id="KW-1185">Reference proteome</keyword>
<dbReference type="AlphaFoldDB" id="A0A9P7CJM7"/>
<dbReference type="GO" id="GO:0003676">
    <property type="term" value="F:nucleic acid binding"/>
    <property type="evidence" value="ECO:0007669"/>
    <property type="project" value="InterPro"/>
</dbReference>
<protein>
    <recommendedName>
        <fullName evidence="11">Integrase catalytic domain-containing protein</fullName>
    </recommendedName>
</protein>
<dbReference type="SUPFAM" id="SSF53098">
    <property type="entry name" value="Ribonuclease H-like"/>
    <property type="match status" value="1"/>
</dbReference>
<evidence type="ECO:0000256" key="5">
    <source>
        <dbReference type="ARBA" id="ARBA00022801"/>
    </source>
</evidence>
<dbReference type="FunFam" id="3.30.420.10:FF:000032">
    <property type="entry name" value="Retrovirus-related Pol polyprotein from transposon 297-like Protein"/>
    <property type="match status" value="1"/>
</dbReference>
<dbReference type="InterPro" id="IPR043502">
    <property type="entry name" value="DNA/RNA_pol_sf"/>
</dbReference>
<dbReference type="PANTHER" id="PTHR37984:SF5">
    <property type="entry name" value="PROTEIN NYNRIN-LIKE"/>
    <property type="match status" value="1"/>
</dbReference>
<evidence type="ECO:0008006" key="11">
    <source>
        <dbReference type="Google" id="ProtNLM"/>
    </source>
</evidence>
<comment type="caution">
    <text evidence="9">The sequence shown here is derived from an EMBL/GenBank/DDBJ whole genome shotgun (WGS) entry which is preliminary data.</text>
</comment>
<dbReference type="Pfam" id="PF17917">
    <property type="entry name" value="RT_RNaseH"/>
    <property type="match status" value="1"/>
</dbReference>
<evidence type="ECO:0000256" key="4">
    <source>
        <dbReference type="ARBA" id="ARBA00022759"/>
    </source>
</evidence>
<dbReference type="SUPFAM" id="SSF56672">
    <property type="entry name" value="DNA/RNA polymerases"/>
    <property type="match status" value="1"/>
</dbReference>
<dbReference type="GO" id="GO:0015074">
    <property type="term" value="P:DNA integration"/>
    <property type="evidence" value="ECO:0007669"/>
    <property type="project" value="InterPro"/>
</dbReference>
<dbReference type="InterPro" id="IPR041373">
    <property type="entry name" value="RT_RNaseH"/>
</dbReference>
<keyword evidence="2" id="KW-0548">Nucleotidyltransferase</keyword>
<dbReference type="Gene3D" id="3.30.420.10">
    <property type="entry name" value="Ribonuclease H-like superfamily/Ribonuclease H"/>
    <property type="match status" value="1"/>
</dbReference>